<dbReference type="EC" id="2.1.2.9" evidence="3"/>
<dbReference type="SUPFAM" id="SSF53328">
    <property type="entry name" value="Formyltransferase"/>
    <property type="match status" value="1"/>
</dbReference>
<dbReference type="PANTHER" id="PTHR11138">
    <property type="entry name" value="METHIONYL-TRNA FORMYLTRANSFERASE"/>
    <property type="match status" value="1"/>
</dbReference>
<accession>A0A7Z0B4Z2</accession>
<proteinExistence type="predicted"/>
<reference evidence="3 4" key="1">
    <citation type="submission" date="2020-07" db="EMBL/GenBank/DDBJ databases">
        <title>Exploring microbial biodiversity for novel pathways involved in the catabolism of aromatic compounds derived from lignin.</title>
        <authorList>
            <person name="Elkins J."/>
        </authorList>
    </citation>
    <scope>NUCLEOTIDE SEQUENCE [LARGE SCALE GENOMIC DNA]</scope>
    <source>
        <strain evidence="3 4">H2C3B</strain>
    </source>
</reference>
<feature type="domain" description="Formyl transferase C-terminal" evidence="2">
    <location>
        <begin position="192"/>
        <end position="276"/>
    </location>
</feature>
<dbReference type="GO" id="GO:0004479">
    <property type="term" value="F:methionyl-tRNA formyltransferase activity"/>
    <property type="evidence" value="ECO:0007669"/>
    <property type="project" value="UniProtKB-EC"/>
</dbReference>
<dbReference type="SUPFAM" id="SSF50486">
    <property type="entry name" value="FMT C-terminal domain-like"/>
    <property type="match status" value="1"/>
</dbReference>
<dbReference type="PANTHER" id="PTHR11138:SF5">
    <property type="entry name" value="METHIONYL-TRNA FORMYLTRANSFERASE, MITOCHONDRIAL"/>
    <property type="match status" value="1"/>
</dbReference>
<dbReference type="Pfam" id="PF00551">
    <property type="entry name" value="Formyl_trans_N"/>
    <property type="match status" value="1"/>
</dbReference>
<comment type="caution">
    <text evidence="3">The sequence shown here is derived from an EMBL/GenBank/DDBJ whole genome shotgun (WGS) entry which is preliminary data.</text>
</comment>
<dbReference type="InterPro" id="IPR036477">
    <property type="entry name" value="Formyl_transf_N_sf"/>
</dbReference>
<sequence length="292" mass="32770">MKKLTLFLMTKKGYTLLADLIARFHPLFELVVIGRDASLDNDYHDEIASLCEQYGLRTRERTPELPIDTDFAMAVSWRWMIDFPAERLIVFHDSLLPRYRGFNPLVSCLINGEEQIGVTALQGAEQYDAGPILAQSSTRIQYPCTIARAVDLVAANYRATAECVLQQLAGGDLLTAIPQDESLASFSLWRDDEDYRMQWERPATWLARFVDAVGPPYKGAHTLVNGESARILAAQPLRDVRVENREPGKVIWIEDACPVVVCGEGLLRVTELIDGKAGASLLPLERFRTRFG</sequence>
<organism evidence="3 4">
    <name type="scientific">Paraburkholderia bryophila</name>
    <dbReference type="NCBI Taxonomy" id="420952"/>
    <lineage>
        <taxon>Bacteria</taxon>
        <taxon>Pseudomonadati</taxon>
        <taxon>Pseudomonadota</taxon>
        <taxon>Betaproteobacteria</taxon>
        <taxon>Burkholderiales</taxon>
        <taxon>Burkholderiaceae</taxon>
        <taxon>Paraburkholderia</taxon>
    </lineage>
</organism>
<name>A0A7Z0B4Z2_9BURK</name>
<keyword evidence="3" id="KW-0808">Transferase</keyword>
<evidence type="ECO:0000259" key="1">
    <source>
        <dbReference type="Pfam" id="PF00551"/>
    </source>
</evidence>
<dbReference type="InterPro" id="IPR011034">
    <property type="entry name" value="Formyl_transferase-like_C_sf"/>
</dbReference>
<dbReference type="Pfam" id="PF02911">
    <property type="entry name" value="Formyl_trans_C"/>
    <property type="match status" value="1"/>
</dbReference>
<dbReference type="Proteomes" id="UP000572540">
    <property type="component" value="Unassembled WGS sequence"/>
</dbReference>
<evidence type="ECO:0000313" key="3">
    <source>
        <dbReference type="EMBL" id="NYH19852.1"/>
    </source>
</evidence>
<dbReference type="RefSeq" id="WP_179704717.1">
    <property type="nucleotide sequence ID" value="NZ_JACCAU010000001.1"/>
</dbReference>
<dbReference type="InterPro" id="IPR002376">
    <property type="entry name" value="Formyl_transf_N"/>
</dbReference>
<gene>
    <name evidence="3" type="ORF">GGD41_007080</name>
</gene>
<dbReference type="EMBL" id="JACCAU010000001">
    <property type="protein sequence ID" value="NYH19852.1"/>
    <property type="molecule type" value="Genomic_DNA"/>
</dbReference>
<protein>
    <submittedName>
        <fullName evidence="3">Methionyl-tRNA formyltransferase</fullName>
        <ecNumber evidence="3">2.1.2.9</ecNumber>
    </submittedName>
</protein>
<feature type="domain" description="Formyl transferase N-terminal" evidence="1">
    <location>
        <begin position="80"/>
        <end position="142"/>
    </location>
</feature>
<dbReference type="InterPro" id="IPR005793">
    <property type="entry name" value="Formyl_trans_C"/>
</dbReference>
<dbReference type="AlphaFoldDB" id="A0A7Z0B4Z2"/>
<evidence type="ECO:0000313" key="4">
    <source>
        <dbReference type="Proteomes" id="UP000572540"/>
    </source>
</evidence>
<dbReference type="Gene3D" id="3.40.50.12230">
    <property type="match status" value="1"/>
</dbReference>
<evidence type="ECO:0000259" key="2">
    <source>
        <dbReference type="Pfam" id="PF02911"/>
    </source>
</evidence>